<dbReference type="InterPro" id="IPR016161">
    <property type="entry name" value="Ald_DH/histidinol_DH"/>
</dbReference>
<sequence length="683" mass="72255">MTRLLESYARDAWVAPTDGLVDIPSAIDGRIVARTSTRGLDFGAMVRHARDVGGPALRAMTFHERADRLRAIAKHLGENKEPLYVLSAETGATKRDNFFDIDGGIGTLFAYASRGRRELPSERFFVEGAPEGLSKGGSFVGTHILTPLNGVAVHINAFNFPCWGMLEKLAPAILAGVPVLTKPATATAYVAEAVVRLIVETGLLPEGALQFVCGAPGDLLDHLGGQDVLSFTGSAATSQALRDHPAVSRNAVRFIAERDSLNAAVLGPDAVAGTPEFDLFVKEVVREMTVKAGQKCTAIRRVFVPRPLADAVGDALATQLAAVTVGDPRREEVRMGPLASLSQRDSVRAAVAEIAGEAEIRFGDPEAVSPVGGDAAAGAFMAPVLLTCAAPRAARAPHVVEAFGPVATLMPYDGLEDAVALVAMGEGSLVASVFTYDAQVAEALVFGIAAYHGRVLVIDRDCAKESTGHGSPLPGLVHGGPGRAGGGEEMGGLRGVFHYMQRTALQGSPARLAALTKSWIKGAPAPAPTQHPFRLTYDEIRVGDTVETPARTISLADIEHFAEFTGDTFYAHMDEEAAKANPFFPGRVAHGYLILSFAAGLFVDPAPGPLLANYGLDTLRFLKPVSPGDTIRVRLTVKQKQSARKPEYGEVRWDAEVFNQDGDTVARYDLLTMSARAAAPTAA</sequence>
<protein>
    <submittedName>
        <fullName evidence="4">Oxepin-CoA hydrolase/3-oxo-5,6-dehydrosuberyl-CoA semialdehyde dehydrogenase</fullName>
    </submittedName>
</protein>
<dbReference type="OrthoDB" id="9759612at2"/>
<keyword evidence="1" id="KW-0560">Oxidoreductase</keyword>
<dbReference type="NCBIfam" id="NF008868">
    <property type="entry name" value="PRK11903.1"/>
    <property type="match status" value="1"/>
</dbReference>
<dbReference type="SUPFAM" id="SSF53720">
    <property type="entry name" value="ALDH-like"/>
    <property type="match status" value="1"/>
</dbReference>
<proteinExistence type="predicted"/>
<keyword evidence="4" id="KW-0378">Hydrolase</keyword>
<name>A0A4R3LXX6_9HYPH</name>
<dbReference type="EMBL" id="SMAI01000004">
    <property type="protein sequence ID" value="TCT05531.1"/>
    <property type="molecule type" value="Genomic_DNA"/>
</dbReference>
<dbReference type="InterPro" id="IPR011966">
    <property type="entry name" value="PaaN-DH"/>
</dbReference>
<dbReference type="PANTHER" id="PTHR43111">
    <property type="entry name" value="ALDEHYDE DEHYDROGENASE B-RELATED"/>
    <property type="match status" value="1"/>
</dbReference>
<keyword evidence="5" id="KW-1185">Reference proteome</keyword>
<feature type="domain" description="Aldehyde dehydrogenase" evidence="2">
    <location>
        <begin position="40"/>
        <end position="448"/>
    </location>
</feature>
<evidence type="ECO:0000259" key="3">
    <source>
        <dbReference type="Pfam" id="PF01575"/>
    </source>
</evidence>
<dbReference type="AlphaFoldDB" id="A0A4R3LXX6"/>
<dbReference type="SUPFAM" id="SSF54637">
    <property type="entry name" value="Thioesterase/thiol ester dehydrase-isomerase"/>
    <property type="match status" value="1"/>
</dbReference>
<dbReference type="PANTHER" id="PTHR43111:SF1">
    <property type="entry name" value="ALDEHYDE DEHYDROGENASE B-RELATED"/>
    <property type="match status" value="1"/>
</dbReference>
<dbReference type="Gene3D" id="3.10.129.10">
    <property type="entry name" value="Hotdog Thioesterase"/>
    <property type="match status" value="1"/>
</dbReference>
<evidence type="ECO:0000256" key="1">
    <source>
        <dbReference type="ARBA" id="ARBA00023002"/>
    </source>
</evidence>
<organism evidence="4 5">
    <name type="scientific">Aquabacter spiritensis</name>
    <dbReference type="NCBI Taxonomy" id="933073"/>
    <lineage>
        <taxon>Bacteria</taxon>
        <taxon>Pseudomonadati</taxon>
        <taxon>Pseudomonadota</taxon>
        <taxon>Alphaproteobacteria</taxon>
        <taxon>Hyphomicrobiales</taxon>
        <taxon>Xanthobacteraceae</taxon>
        <taxon>Aquabacter</taxon>
    </lineage>
</organism>
<evidence type="ECO:0000313" key="4">
    <source>
        <dbReference type="EMBL" id="TCT05531.1"/>
    </source>
</evidence>
<reference evidence="4 5" key="1">
    <citation type="submission" date="2019-03" db="EMBL/GenBank/DDBJ databases">
        <title>Genomic Encyclopedia of Type Strains, Phase IV (KMG-IV): sequencing the most valuable type-strain genomes for metagenomic binning, comparative biology and taxonomic classification.</title>
        <authorList>
            <person name="Goeker M."/>
        </authorList>
    </citation>
    <scope>NUCLEOTIDE SEQUENCE [LARGE SCALE GENOMIC DNA]</scope>
    <source>
        <strain evidence="4 5">DSM 9035</strain>
    </source>
</reference>
<dbReference type="InterPro" id="IPR002539">
    <property type="entry name" value="MaoC-like_dom"/>
</dbReference>
<dbReference type="Pfam" id="PF01575">
    <property type="entry name" value="MaoC_dehydratas"/>
    <property type="match status" value="1"/>
</dbReference>
<evidence type="ECO:0000259" key="2">
    <source>
        <dbReference type="Pfam" id="PF00171"/>
    </source>
</evidence>
<dbReference type="InterPro" id="IPR029069">
    <property type="entry name" value="HotDog_dom_sf"/>
</dbReference>
<dbReference type="Pfam" id="PF00171">
    <property type="entry name" value="Aldedh"/>
    <property type="match status" value="1"/>
</dbReference>
<dbReference type="CDD" id="cd07128">
    <property type="entry name" value="ALDH_MaoC-N"/>
    <property type="match status" value="1"/>
</dbReference>
<dbReference type="GO" id="GO:0016787">
    <property type="term" value="F:hydrolase activity"/>
    <property type="evidence" value="ECO:0007669"/>
    <property type="project" value="UniProtKB-KW"/>
</dbReference>
<dbReference type="Gene3D" id="3.40.605.10">
    <property type="entry name" value="Aldehyde Dehydrogenase, Chain A, domain 1"/>
    <property type="match status" value="1"/>
</dbReference>
<dbReference type="GO" id="GO:0016620">
    <property type="term" value="F:oxidoreductase activity, acting on the aldehyde or oxo group of donors, NAD or NADP as acceptor"/>
    <property type="evidence" value="ECO:0007669"/>
    <property type="project" value="InterPro"/>
</dbReference>
<gene>
    <name evidence="4" type="ORF">EDC64_10488</name>
</gene>
<dbReference type="Gene3D" id="3.40.309.10">
    <property type="entry name" value="Aldehyde Dehydrogenase, Chain A, domain 2"/>
    <property type="match status" value="1"/>
</dbReference>
<feature type="domain" description="MaoC-like" evidence="3">
    <location>
        <begin position="542"/>
        <end position="652"/>
    </location>
</feature>
<evidence type="ECO:0000313" key="5">
    <source>
        <dbReference type="Proteomes" id="UP000294664"/>
    </source>
</evidence>
<accession>A0A4R3LXX6</accession>
<dbReference type="Proteomes" id="UP000294664">
    <property type="component" value="Unassembled WGS sequence"/>
</dbReference>
<dbReference type="RefSeq" id="WP_132030880.1">
    <property type="nucleotide sequence ID" value="NZ_SMAI01000004.1"/>
</dbReference>
<dbReference type="InterPro" id="IPR015590">
    <property type="entry name" value="Aldehyde_DH_dom"/>
</dbReference>
<comment type="caution">
    <text evidence="4">The sequence shown here is derived from an EMBL/GenBank/DDBJ whole genome shotgun (WGS) entry which is preliminary data.</text>
</comment>
<dbReference type="InterPro" id="IPR016163">
    <property type="entry name" value="Ald_DH_C"/>
</dbReference>
<dbReference type="NCBIfam" id="TIGR02278">
    <property type="entry name" value="PaaN-DH"/>
    <property type="match status" value="1"/>
</dbReference>
<dbReference type="InterPro" id="IPR016162">
    <property type="entry name" value="Ald_DH_N"/>
</dbReference>